<evidence type="ECO:0000313" key="6">
    <source>
        <dbReference type="Proteomes" id="UP000193920"/>
    </source>
</evidence>
<feature type="region of interest" description="Disordered" evidence="2">
    <location>
        <begin position="211"/>
        <end position="236"/>
    </location>
</feature>
<feature type="region of interest" description="Disordered" evidence="2">
    <location>
        <begin position="1344"/>
        <end position="1364"/>
    </location>
</feature>
<feature type="compositionally biased region" description="Low complexity" evidence="2">
    <location>
        <begin position="1001"/>
        <end position="1027"/>
    </location>
</feature>
<sequence length="1523" mass="172457">MGDAHLKMVFLLELFPYIFIFENGIQLVATTSIPFNKTELFNNENNNNSINIQEELSKNKEVQSNAIFSNNNSSNQRNVTIGIPTYESDVSEPQFQFNLISPSPNETWTIGSEVAISWKLSSVLPINSLIFSLEDGSGLSKKHLLTITSPHLIGKGTVMYIFNLSSSVLPSQNTTSTLFVSFEFTGNTIPASTNIINLNSEMEIIPTYADQQQDQRNQTGSTQKQQQQQNEQNNQDQNGQINKQFEQMEKQLEQIEQKIEKQLGQIEQQQQQPQQLQQQFSTATSTNTAPQTLKPISITIQYRQPVYLGTVDSSKDSPKPSSVNFTYNDEMDVSISSVDPLNGIDTPETTKNNDGSSNSPINGSKLSNTNKQCIALSTLLLTFFSLLFLLVVALIFIVKLKFRLVQASGDPTALKKVSSNARNNQTYILPNASSNFPYNPQNAINETGNDNYSNMPNIDMPYRDSMNNYYRNNYPMNGGSNNTTNGPNGKYMNNFQQFYNANGNGNNGGLYPRYLYPTQQRGGFNSNNNNANGISKNDILIDQPSYLPQDTYISSIIPSLPNDPFTSSFGDKNSNFSTYGSSNQNSMSSDRSYDSKRDHRIIYDFGDSSNSSNIEGGNKRNNNTLKSRMYYDDDTISSDYENDIYKYNSGILPDSRSVMNSNPRLDDDDENRPRDYIMDYEMMSKEVNHYHSIEQIPWGSKSFSNYLDINSSFKENIFIRNNYQKINKMKRCKSDNICILRNDKEHNENTKSLHKSFSCPNFTLELNDSYSMTKNKEGEDSRSTISSQFNVISSYNTKKNMGSVLLSSFQSKLNTISSMFTKTSNNFKIFSKNNDNSNNKSCNNNNNNKDKEVQSYDFYNNESLAFKSEYSFSKNSIHSEYNNRTKFRFKPRHHRHKCDEANCSTKSNIQIRDNDGHVLTKLNILSKRNKDNDGNNSTKSKSFTRLRHGTSKSFKSFKSFKSNRTIDHDNNDISFKVDEEDEEDEEINHLTCTSKSSENATTITTTNSTTTTNTTNTIPELSENSSNEENEKINHKESIKGVKKKKSKQELLHHERLLHSKQNSIISKNSSIKSKIMKISKISSMKKKGKLSHNELSKEFKQSNDPDELIANSQDVNSQHTKLESTDSFSEWFNSISSIPQQQSTQRKSQQQTSLQSPLSNEILFDTQEATNNPEIPSSITHNRIQMNPLVIDINTNRIKSREQPNSYANININNGKTISNNLGINMEKKNIGNTGVLDSYIRNQNQGSIKNNLSSVRLGSNNIMNTTNSNSRTTTNIPLNYSLDSLQDKTVFQTNNKIKINNGFNSYNETMFYETFNNYSSFANISNEDSSATLASSSKQSIDSSSISHLSPKGNNNYQSLNDISNNSKRFTIYHGQKQPQNLHYINSKLRAPSPLSEMSYNNSGKEKSDDNQLNNNDNTNHKIPNSNNNKTTIKTIYSISNLPNKKQDLNKLDTTLASSSQTITSNSAGQSYSHLNKLGYQDVSGEETQDQLIFDKYYNIYRSSKNNISRNDSEESLSNYL</sequence>
<feature type="compositionally biased region" description="Polar residues" evidence="2">
    <location>
        <begin position="1111"/>
        <end position="1123"/>
    </location>
</feature>
<evidence type="ECO:0000256" key="1">
    <source>
        <dbReference type="SAM" id="Coils"/>
    </source>
</evidence>
<evidence type="ECO:0000256" key="2">
    <source>
        <dbReference type="SAM" id="MobiDB-lite"/>
    </source>
</evidence>
<protein>
    <submittedName>
        <fullName evidence="5">Uncharacterized protein</fullName>
    </submittedName>
</protein>
<feature type="compositionally biased region" description="Low complexity" evidence="2">
    <location>
        <begin position="832"/>
        <end position="847"/>
    </location>
</feature>
<feature type="region of interest" description="Disordered" evidence="2">
    <location>
        <begin position="1084"/>
        <end position="1123"/>
    </location>
</feature>
<proteinExistence type="predicted"/>
<keyword evidence="3" id="KW-0472">Membrane</keyword>
<keyword evidence="6" id="KW-1185">Reference proteome</keyword>
<feature type="region of interest" description="Disordered" evidence="2">
    <location>
        <begin position="336"/>
        <end position="364"/>
    </location>
</feature>
<feature type="compositionally biased region" description="Polar residues" evidence="2">
    <location>
        <begin position="347"/>
        <end position="364"/>
    </location>
</feature>
<feature type="region of interest" description="Disordered" evidence="2">
    <location>
        <begin position="1395"/>
        <end position="1431"/>
    </location>
</feature>
<feature type="compositionally biased region" description="Low complexity" evidence="2">
    <location>
        <begin position="1413"/>
        <end position="1431"/>
    </location>
</feature>
<keyword evidence="3" id="KW-1133">Transmembrane helix</keyword>
<feature type="compositionally biased region" description="Low complexity" evidence="2">
    <location>
        <begin position="215"/>
        <end position="236"/>
    </location>
</feature>
<keyword evidence="1" id="KW-0175">Coiled coil</keyword>
<feature type="compositionally biased region" description="Basic and acidic residues" evidence="2">
    <location>
        <begin position="1092"/>
        <end position="1104"/>
    </location>
</feature>
<organism evidence="5 6">
    <name type="scientific">Neocallimastix californiae</name>
    <dbReference type="NCBI Taxonomy" id="1754190"/>
    <lineage>
        <taxon>Eukaryota</taxon>
        <taxon>Fungi</taxon>
        <taxon>Fungi incertae sedis</taxon>
        <taxon>Chytridiomycota</taxon>
        <taxon>Chytridiomycota incertae sedis</taxon>
        <taxon>Neocallimastigomycetes</taxon>
        <taxon>Neocallimastigales</taxon>
        <taxon>Neocallimastigaceae</taxon>
        <taxon>Neocallimastix</taxon>
    </lineage>
</organism>
<dbReference type="Proteomes" id="UP000193920">
    <property type="component" value="Unassembled WGS sequence"/>
</dbReference>
<dbReference type="EMBL" id="MCOG01000104">
    <property type="protein sequence ID" value="ORY47555.1"/>
    <property type="molecule type" value="Genomic_DNA"/>
</dbReference>
<feature type="region of interest" description="Disordered" evidence="2">
    <location>
        <begin position="926"/>
        <end position="946"/>
    </location>
</feature>
<feature type="compositionally biased region" description="Polar residues" evidence="2">
    <location>
        <begin position="1354"/>
        <end position="1364"/>
    </location>
</feature>
<feature type="region of interest" description="Disordered" evidence="2">
    <location>
        <begin position="991"/>
        <end position="1048"/>
    </location>
</feature>
<keyword evidence="4" id="KW-0732">Signal</keyword>
<feature type="chain" id="PRO_5013096041" evidence="4">
    <location>
        <begin position="21"/>
        <end position="1523"/>
    </location>
</feature>
<dbReference type="OrthoDB" id="10639019at2759"/>
<accession>A0A1Y2CMG2</accession>
<gene>
    <name evidence="5" type="ORF">LY90DRAFT_671187</name>
</gene>
<feature type="signal peptide" evidence="4">
    <location>
        <begin position="1"/>
        <end position="20"/>
    </location>
</feature>
<keyword evidence="3" id="KW-0812">Transmembrane</keyword>
<feature type="compositionally biased region" description="Polar residues" evidence="2">
    <location>
        <begin position="991"/>
        <end position="1000"/>
    </location>
</feature>
<comment type="caution">
    <text evidence="5">The sequence shown here is derived from an EMBL/GenBank/DDBJ whole genome shotgun (WGS) entry which is preliminary data.</text>
</comment>
<feature type="coiled-coil region" evidence="1">
    <location>
        <begin position="238"/>
        <end position="272"/>
    </location>
</feature>
<evidence type="ECO:0000313" key="5">
    <source>
        <dbReference type="EMBL" id="ORY47555.1"/>
    </source>
</evidence>
<name>A0A1Y2CMG2_9FUNG</name>
<evidence type="ECO:0000256" key="3">
    <source>
        <dbReference type="SAM" id="Phobius"/>
    </source>
</evidence>
<feature type="region of interest" description="Disordered" evidence="2">
    <location>
        <begin position="832"/>
        <end position="851"/>
    </location>
</feature>
<feature type="compositionally biased region" description="Basic and acidic residues" evidence="2">
    <location>
        <begin position="1029"/>
        <end position="1040"/>
    </location>
</feature>
<reference evidence="5 6" key="1">
    <citation type="submission" date="2016-08" db="EMBL/GenBank/DDBJ databases">
        <title>A Parts List for Fungal Cellulosomes Revealed by Comparative Genomics.</title>
        <authorList>
            <consortium name="DOE Joint Genome Institute"/>
            <person name="Haitjema C.H."/>
            <person name="Gilmore S.P."/>
            <person name="Henske J.K."/>
            <person name="Solomon K.V."/>
            <person name="De Groot R."/>
            <person name="Kuo A."/>
            <person name="Mondo S.J."/>
            <person name="Salamov A.A."/>
            <person name="Labutti K."/>
            <person name="Zhao Z."/>
            <person name="Chiniquy J."/>
            <person name="Barry K."/>
            <person name="Brewer H.M."/>
            <person name="Purvine S.O."/>
            <person name="Wright A.T."/>
            <person name="Boxma B."/>
            <person name="Van Alen T."/>
            <person name="Hackstein J.H."/>
            <person name="Baker S.E."/>
            <person name="Grigoriev I.V."/>
            <person name="O'Malley M.A."/>
        </authorList>
    </citation>
    <scope>NUCLEOTIDE SEQUENCE [LARGE SCALE GENOMIC DNA]</scope>
    <source>
        <strain evidence="5 6">G1</strain>
    </source>
</reference>
<evidence type="ECO:0000256" key="4">
    <source>
        <dbReference type="SAM" id="SignalP"/>
    </source>
</evidence>
<feature type="transmembrane region" description="Helical" evidence="3">
    <location>
        <begin position="374"/>
        <end position="398"/>
    </location>
</feature>